<protein>
    <recommendedName>
        <fullName evidence="1">F-box domain-containing protein</fullName>
    </recommendedName>
</protein>
<dbReference type="EMBL" id="KL198022">
    <property type="protein sequence ID" value="KDQ17981.1"/>
    <property type="molecule type" value="Genomic_DNA"/>
</dbReference>
<reference evidence="3" key="1">
    <citation type="journal article" date="2014" name="Proc. Natl. Acad. Sci. U.S.A.">
        <title>Extensive sampling of basidiomycete genomes demonstrates inadequacy of the white-rot/brown-rot paradigm for wood decay fungi.</title>
        <authorList>
            <person name="Riley R."/>
            <person name="Salamov A.A."/>
            <person name="Brown D.W."/>
            <person name="Nagy L.G."/>
            <person name="Floudas D."/>
            <person name="Held B.W."/>
            <person name="Levasseur A."/>
            <person name="Lombard V."/>
            <person name="Morin E."/>
            <person name="Otillar R."/>
            <person name="Lindquist E.A."/>
            <person name="Sun H."/>
            <person name="LaButti K.M."/>
            <person name="Schmutz J."/>
            <person name="Jabbour D."/>
            <person name="Luo H."/>
            <person name="Baker S.E."/>
            <person name="Pisabarro A.G."/>
            <person name="Walton J.D."/>
            <person name="Blanchette R.A."/>
            <person name="Henrissat B."/>
            <person name="Martin F."/>
            <person name="Cullen D."/>
            <person name="Hibbett D.S."/>
            <person name="Grigoriev I.V."/>
        </authorList>
    </citation>
    <scope>NUCLEOTIDE SEQUENCE [LARGE SCALE GENOMIC DNA]</scope>
    <source>
        <strain evidence="3">FD-172 SS1</strain>
    </source>
</reference>
<dbReference type="Pfam" id="PF12937">
    <property type="entry name" value="F-box-like"/>
    <property type="match status" value="1"/>
</dbReference>
<dbReference type="SUPFAM" id="SSF81383">
    <property type="entry name" value="F-box domain"/>
    <property type="match status" value="1"/>
</dbReference>
<dbReference type="Proteomes" id="UP000027195">
    <property type="component" value="Unassembled WGS sequence"/>
</dbReference>
<accession>A0A067N2I5</accession>
<dbReference type="OrthoDB" id="3268074at2759"/>
<sequence>MDSTVSTLVPHLIQQLCEQALQWQNDAASDHKDAWKLPVYDLYTLFRLPNTTGCSPIDHIDREAKVLPLACEYATRAISSFAESMSAEIRNRCNQLLPIFRLPNEILAIIFQCIVGDEATRAMPLRQRAPFNVSHVSRRWRNVAIETPRLWAAYDIANAHIADIIIDRSKHVPLDIKLVIYPTRYMGPGDGDPWELCFPTRCADVDAAAPITFDLLRPLLPHVHRWGAVVLDGVDDEHHLEMCLPGDPAPNLQKLHIIKNSHFMDSEAILRIPLFNGSTPLLRDLYLSCLSIPLTSSLYTGLTSLKLEYLIYEEGVMPFLLTIGGGCPLLERLILRQVYWDEHPQPTSGGGNQPISLPRLKEPKLSRLQQRSFYPILSSIVSPDAQLYIQVDAREIESELGGVFPLTGFLSNIPPICWMYFTLLQSQPYRGYHLAFDAGDFARGRSVRIVLTLIPLGSAHQLISYFTQRLPLSLRSLALEVMDPALFVVPGFTQ</sequence>
<evidence type="ECO:0000313" key="3">
    <source>
        <dbReference type="Proteomes" id="UP000027195"/>
    </source>
</evidence>
<name>A0A067N2I5_BOTB1</name>
<dbReference type="AlphaFoldDB" id="A0A067N2I5"/>
<dbReference type="Gene3D" id="1.20.1280.50">
    <property type="match status" value="1"/>
</dbReference>
<evidence type="ECO:0000259" key="1">
    <source>
        <dbReference type="Pfam" id="PF12937"/>
    </source>
</evidence>
<dbReference type="HOGENOM" id="CLU_024199_1_2_1"/>
<dbReference type="InterPro" id="IPR001810">
    <property type="entry name" value="F-box_dom"/>
</dbReference>
<dbReference type="STRING" id="930990.A0A067N2I5"/>
<evidence type="ECO:0000313" key="2">
    <source>
        <dbReference type="EMBL" id="KDQ17981.1"/>
    </source>
</evidence>
<keyword evidence="3" id="KW-1185">Reference proteome</keyword>
<organism evidence="2 3">
    <name type="scientific">Botryobasidium botryosum (strain FD-172 SS1)</name>
    <dbReference type="NCBI Taxonomy" id="930990"/>
    <lineage>
        <taxon>Eukaryota</taxon>
        <taxon>Fungi</taxon>
        <taxon>Dikarya</taxon>
        <taxon>Basidiomycota</taxon>
        <taxon>Agaricomycotina</taxon>
        <taxon>Agaricomycetes</taxon>
        <taxon>Cantharellales</taxon>
        <taxon>Botryobasidiaceae</taxon>
        <taxon>Botryobasidium</taxon>
    </lineage>
</organism>
<dbReference type="InterPro" id="IPR036047">
    <property type="entry name" value="F-box-like_dom_sf"/>
</dbReference>
<gene>
    <name evidence="2" type="ORF">BOTBODRAFT_545773</name>
</gene>
<proteinExistence type="predicted"/>
<feature type="domain" description="F-box" evidence="1">
    <location>
        <begin position="100"/>
        <end position="153"/>
    </location>
</feature>
<dbReference type="InParanoid" id="A0A067N2I5"/>